<dbReference type="Pfam" id="PF03450">
    <property type="entry name" value="CO_deh_flav_C"/>
    <property type="match status" value="1"/>
</dbReference>
<dbReference type="InterPro" id="IPR036683">
    <property type="entry name" value="CO_DH_flav_C_dom_sf"/>
</dbReference>
<dbReference type="InterPro" id="IPR016169">
    <property type="entry name" value="FAD-bd_PCMH_sub2"/>
</dbReference>
<dbReference type="SUPFAM" id="SSF55447">
    <property type="entry name" value="CO dehydrogenase flavoprotein C-terminal domain-like"/>
    <property type="match status" value="1"/>
</dbReference>
<keyword evidence="1" id="KW-0285">Flavoprotein</keyword>
<dbReference type="Gene3D" id="3.30.43.10">
    <property type="entry name" value="Uridine Diphospho-n-acetylenolpyruvylglucosamine Reductase, domain 2"/>
    <property type="match status" value="1"/>
</dbReference>
<dbReference type="SMART" id="SM01092">
    <property type="entry name" value="CO_deh_flav_C"/>
    <property type="match status" value="1"/>
</dbReference>
<dbReference type="OrthoDB" id="9814706at2"/>
<dbReference type="Gene3D" id="3.30.390.50">
    <property type="entry name" value="CO dehydrogenase flavoprotein, C-terminal domain"/>
    <property type="match status" value="1"/>
</dbReference>
<gene>
    <name evidence="5" type="ORF">D3P06_02095</name>
</gene>
<dbReference type="GO" id="GO:0016491">
    <property type="term" value="F:oxidoreductase activity"/>
    <property type="evidence" value="ECO:0007669"/>
    <property type="project" value="UniProtKB-KW"/>
</dbReference>
<organism evidence="5 6">
    <name type="scientific">Paracoccus aestuarii</name>
    <dbReference type="NCBI Taxonomy" id="453842"/>
    <lineage>
        <taxon>Bacteria</taxon>
        <taxon>Pseudomonadati</taxon>
        <taxon>Pseudomonadota</taxon>
        <taxon>Alphaproteobacteria</taxon>
        <taxon>Rhodobacterales</taxon>
        <taxon>Paracoccaceae</taxon>
        <taxon>Paracoccus</taxon>
    </lineage>
</organism>
<dbReference type="Gene3D" id="3.30.465.10">
    <property type="match status" value="2"/>
</dbReference>
<dbReference type="Pfam" id="PF00941">
    <property type="entry name" value="FAD_binding_5"/>
    <property type="match status" value="1"/>
</dbReference>
<keyword evidence="3" id="KW-0560">Oxidoreductase</keyword>
<keyword evidence="6" id="KW-1185">Reference proteome</keyword>
<evidence type="ECO:0000256" key="1">
    <source>
        <dbReference type="ARBA" id="ARBA00022630"/>
    </source>
</evidence>
<dbReference type="EMBL" id="QZEV01000004">
    <property type="protein sequence ID" value="RJL07003.1"/>
    <property type="molecule type" value="Genomic_DNA"/>
</dbReference>
<reference evidence="5 6" key="1">
    <citation type="submission" date="2018-09" db="EMBL/GenBank/DDBJ databases">
        <title>Paracoccus onubensis nov. sp. a moderate halophilic bacterium isolated from Gruta de las Maravillas (Aracena, Spain).</title>
        <authorList>
            <person name="Jurado V."/>
            <person name="Gutierrez-Patricio S."/>
            <person name="Gonzalez-Pimentel J.L."/>
            <person name="Laiz L."/>
            <person name="Saiz-Jimenez C."/>
        </authorList>
    </citation>
    <scope>NUCLEOTIDE SEQUENCE [LARGE SCALE GENOMIC DNA]</scope>
    <source>
        <strain evidence="5 6">DSM 19484</strain>
    </source>
</reference>
<dbReference type="InterPro" id="IPR016166">
    <property type="entry name" value="FAD-bd_PCMH"/>
</dbReference>
<dbReference type="RefSeq" id="WP_119884955.1">
    <property type="nucleotide sequence ID" value="NZ_CP067169.1"/>
</dbReference>
<dbReference type="GO" id="GO:0071949">
    <property type="term" value="F:FAD binding"/>
    <property type="evidence" value="ECO:0007669"/>
    <property type="project" value="InterPro"/>
</dbReference>
<evidence type="ECO:0000313" key="6">
    <source>
        <dbReference type="Proteomes" id="UP000285530"/>
    </source>
</evidence>
<name>A0A419A1U7_9RHOB</name>
<dbReference type="InterPro" id="IPR002346">
    <property type="entry name" value="Mopterin_DH_FAD-bd"/>
</dbReference>
<dbReference type="Proteomes" id="UP000285530">
    <property type="component" value="Unassembled WGS sequence"/>
</dbReference>
<keyword evidence="2" id="KW-0274">FAD</keyword>
<accession>A0A419A1U7</accession>
<dbReference type="AlphaFoldDB" id="A0A419A1U7"/>
<dbReference type="InterPro" id="IPR051312">
    <property type="entry name" value="Diverse_Substr_Oxidored"/>
</dbReference>
<comment type="caution">
    <text evidence="5">The sequence shown here is derived from an EMBL/GenBank/DDBJ whole genome shotgun (WGS) entry which is preliminary data.</text>
</comment>
<dbReference type="InterPro" id="IPR005107">
    <property type="entry name" value="CO_DH_flav_C"/>
</dbReference>
<dbReference type="InterPro" id="IPR016167">
    <property type="entry name" value="FAD-bd_PCMH_sub1"/>
</dbReference>
<feature type="domain" description="FAD-binding PCMH-type" evidence="4">
    <location>
        <begin position="1"/>
        <end position="216"/>
    </location>
</feature>
<dbReference type="PROSITE" id="PS51387">
    <property type="entry name" value="FAD_PCMH"/>
    <property type="match status" value="1"/>
</dbReference>
<dbReference type="PANTHER" id="PTHR42659">
    <property type="entry name" value="XANTHINE DEHYDROGENASE SUBUNIT C-RELATED"/>
    <property type="match status" value="1"/>
</dbReference>
<proteinExistence type="predicted"/>
<dbReference type="SUPFAM" id="SSF56176">
    <property type="entry name" value="FAD-binding/transporter-associated domain-like"/>
    <property type="match status" value="1"/>
</dbReference>
<evidence type="ECO:0000256" key="2">
    <source>
        <dbReference type="ARBA" id="ARBA00022827"/>
    </source>
</evidence>
<dbReference type="PANTHER" id="PTHR42659:SF2">
    <property type="entry name" value="XANTHINE DEHYDROGENASE SUBUNIT C-RELATED"/>
    <property type="match status" value="1"/>
</dbReference>
<protein>
    <submittedName>
        <fullName evidence="5">Xanthine dehydrogenase family protein subunit M</fullName>
    </submittedName>
</protein>
<evidence type="ECO:0000259" key="4">
    <source>
        <dbReference type="PROSITE" id="PS51387"/>
    </source>
</evidence>
<dbReference type="InterPro" id="IPR036318">
    <property type="entry name" value="FAD-bd_PCMH-like_sf"/>
</dbReference>
<sequence>MREFAYSRAEGLDQAVGADGRFIAGGTNLLDLMKLEVETPDRLVDINRLPLTAIKADGQGLRIGALVSNSDCAADDRVRRDWPLLSQAILAGASPQLRNKATMGGNLCQRTRCGYFMDGRSPCNKREPGSGCAAQGGVNRNMAILGASDHCIATYPGDMAVALAALQATVTTRGPDGERQIPMRYFHRLPGDHPEQDNHLEPGEVITAILLPEPFGGRQVYRKVRERASYAFALVSVAAALRMEGGRIEAARLAFGGVAHAPWTNDEVDELLAGERPSRALFDKAADILLADAVGQGGNDFKIPLLRRTLAAVLSDVTGE</sequence>
<evidence type="ECO:0000313" key="5">
    <source>
        <dbReference type="EMBL" id="RJL07003.1"/>
    </source>
</evidence>
<evidence type="ECO:0000256" key="3">
    <source>
        <dbReference type="ARBA" id="ARBA00023002"/>
    </source>
</evidence>